<evidence type="ECO:0000256" key="1">
    <source>
        <dbReference type="ARBA" id="ARBA00001946"/>
    </source>
</evidence>
<evidence type="ECO:0000256" key="3">
    <source>
        <dbReference type="ARBA" id="ARBA00022801"/>
    </source>
</evidence>
<dbReference type="Gene3D" id="3.40.50.1000">
    <property type="entry name" value="HAD superfamily/HAD-like"/>
    <property type="match status" value="1"/>
</dbReference>
<sequence>MVKIRGIIFDLDDTLYCEHDYVRSGFCAVAQALAEANGQDATSIYDAFVQEWQENGRGKVFDTVCERLHLFAEVADLVRIYRMHEPISLSLYEDADRLLSYLQKHSIARGLITDGDKRVQWRKIKALRLEERIPCIIVSDDLGRECWKPSRVPYEKALTCLGLAPAECAYVGDNPHKDFCTARALGMHTIRVVRPVGDHMSTRLTPEMEAERIVYSLEEIMEDIV</sequence>
<dbReference type="InterPro" id="IPR006439">
    <property type="entry name" value="HAD-SF_hydro_IA"/>
</dbReference>
<keyword evidence="2" id="KW-0479">Metal-binding</keyword>
<dbReference type="Proteomes" id="UP000321157">
    <property type="component" value="Unassembled WGS sequence"/>
</dbReference>
<evidence type="ECO:0000256" key="2">
    <source>
        <dbReference type="ARBA" id="ARBA00022723"/>
    </source>
</evidence>
<comment type="caution">
    <text evidence="5">The sequence shown here is derived from an EMBL/GenBank/DDBJ whole genome shotgun (WGS) entry which is preliminary data.</text>
</comment>
<keyword evidence="4" id="KW-0460">Magnesium</keyword>
<dbReference type="SFLD" id="SFLDS00003">
    <property type="entry name" value="Haloacid_Dehalogenase"/>
    <property type="match status" value="1"/>
</dbReference>
<gene>
    <name evidence="5" type="ORF">ADA01nite_36570</name>
</gene>
<name>A0A511VB87_9BACL</name>
<dbReference type="RefSeq" id="WP_146811837.1">
    <property type="nucleotide sequence ID" value="NZ_BJXX01000170.1"/>
</dbReference>
<dbReference type="GO" id="GO:0044281">
    <property type="term" value="P:small molecule metabolic process"/>
    <property type="evidence" value="ECO:0007669"/>
    <property type="project" value="UniProtKB-ARBA"/>
</dbReference>
<dbReference type="InterPro" id="IPR041492">
    <property type="entry name" value="HAD_2"/>
</dbReference>
<dbReference type="InterPro" id="IPR036412">
    <property type="entry name" value="HAD-like_sf"/>
</dbReference>
<dbReference type="GO" id="GO:0046872">
    <property type="term" value="F:metal ion binding"/>
    <property type="evidence" value="ECO:0007669"/>
    <property type="project" value="UniProtKB-KW"/>
</dbReference>
<evidence type="ECO:0000313" key="5">
    <source>
        <dbReference type="EMBL" id="GEN36197.1"/>
    </source>
</evidence>
<protein>
    <submittedName>
        <fullName evidence="5">Haloacid dehalogenase</fullName>
    </submittedName>
</protein>
<dbReference type="Gene3D" id="1.10.150.520">
    <property type="match status" value="1"/>
</dbReference>
<dbReference type="SFLD" id="SFLDG01129">
    <property type="entry name" value="C1.5:_HAD__Beta-PGM__Phosphata"/>
    <property type="match status" value="1"/>
</dbReference>
<dbReference type="InterPro" id="IPR051400">
    <property type="entry name" value="HAD-like_hydrolase"/>
</dbReference>
<comment type="cofactor">
    <cofactor evidence="1">
        <name>Mg(2+)</name>
        <dbReference type="ChEBI" id="CHEBI:18420"/>
    </cofactor>
</comment>
<accession>A0A511VB87</accession>
<dbReference type="PANTHER" id="PTHR46470">
    <property type="entry name" value="N-ACYLNEURAMINATE-9-PHOSPHATASE"/>
    <property type="match status" value="1"/>
</dbReference>
<keyword evidence="3" id="KW-0378">Hydrolase</keyword>
<keyword evidence="6" id="KW-1185">Reference proteome</keyword>
<dbReference type="EMBL" id="BJXX01000170">
    <property type="protein sequence ID" value="GEN36197.1"/>
    <property type="molecule type" value="Genomic_DNA"/>
</dbReference>
<dbReference type="OrthoDB" id="9809962at2"/>
<dbReference type="PANTHER" id="PTHR46470:SF2">
    <property type="entry name" value="GLYCERALDEHYDE 3-PHOSPHATE PHOSPHATASE"/>
    <property type="match status" value="1"/>
</dbReference>
<evidence type="ECO:0000256" key="4">
    <source>
        <dbReference type="ARBA" id="ARBA00022842"/>
    </source>
</evidence>
<proteinExistence type="predicted"/>
<dbReference type="SUPFAM" id="SSF56784">
    <property type="entry name" value="HAD-like"/>
    <property type="match status" value="1"/>
</dbReference>
<dbReference type="PRINTS" id="PR00413">
    <property type="entry name" value="HADHALOGNASE"/>
</dbReference>
<dbReference type="GO" id="GO:0016791">
    <property type="term" value="F:phosphatase activity"/>
    <property type="evidence" value="ECO:0007669"/>
    <property type="project" value="TreeGrafter"/>
</dbReference>
<reference evidence="5 6" key="1">
    <citation type="submission" date="2019-07" db="EMBL/GenBank/DDBJ databases">
        <title>Whole genome shotgun sequence of Aneurinibacillus danicus NBRC 102444.</title>
        <authorList>
            <person name="Hosoyama A."/>
            <person name="Uohara A."/>
            <person name="Ohji S."/>
            <person name="Ichikawa N."/>
        </authorList>
    </citation>
    <scope>NUCLEOTIDE SEQUENCE [LARGE SCALE GENOMIC DNA]</scope>
    <source>
        <strain evidence="5 6">NBRC 102444</strain>
    </source>
</reference>
<dbReference type="AlphaFoldDB" id="A0A511VB87"/>
<organism evidence="5 6">
    <name type="scientific">Aneurinibacillus danicus</name>
    <dbReference type="NCBI Taxonomy" id="267746"/>
    <lineage>
        <taxon>Bacteria</taxon>
        <taxon>Bacillati</taxon>
        <taxon>Bacillota</taxon>
        <taxon>Bacilli</taxon>
        <taxon>Bacillales</taxon>
        <taxon>Paenibacillaceae</taxon>
        <taxon>Aneurinibacillus group</taxon>
        <taxon>Aneurinibacillus</taxon>
    </lineage>
</organism>
<evidence type="ECO:0000313" key="6">
    <source>
        <dbReference type="Proteomes" id="UP000321157"/>
    </source>
</evidence>
<dbReference type="InterPro" id="IPR023214">
    <property type="entry name" value="HAD_sf"/>
</dbReference>
<dbReference type="Pfam" id="PF13419">
    <property type="entry name" value="HAD_2"/>
    <property type="match status" value="1"/>
</dbReference>